<dbReference type="PROSITE" id="PS51186">
    <property type="entry name" value="GNAT"/>
    <property type="match status" value="1"/>
</dbReference>
<keyword evidence="3" id="KW-1185">Reference proteome</keyword>
<name>A0ABP9HT26_9ACTN</name>
<dbReference type="Pfam" id="PF08445">
    <property type="entry name" value="FR47"/>
    <property type="match status" value="1"/>
</dbReference>
<gene>
    <name evidence="2" type="ORF">GCM10023205_52220</name>
</gene>
<proteinExistence type="predicted"/>
<accession>A0ABP9HT26</accession>
<evidence type="ECO:0000313" key="2">
    <source>
        <dbReference type="EMBL" id="GAA4977943.1"/>
    </source>
</evidence>
<evidence type="ECO:0000313" key="3">
    <source>
        <dbReference type="Proteomes" id="UP001500466"/>
    </source>
</evidence>
<dbReference type="EMBL" id="BAABHS010000019">
    <property type="protein sequence ID" value="GAA4977943.1"/>
    <property type="molecule type" value="Genomic_DNA"/>
</dbReference>
<dbReference type="InterPro" id="IPR000182">
    <property type="entry name" value="GNAT_dom"/>
</dbReference>
<comment type="caution">
    <text evidence="2">The sequence shown here is derived from an EMBL/GenBank/DDBJ whole genome shotgun (WGS) entry which is preliminary data.</text>
</comment>
<dbReference type="SUPFAM" id="SSF55729">
    <property type="entry name" value="Acyl-CoA N-acyltransferases (Nat)"/>
    <property type="match status" value="1"/>
</dbReference>
<feature type="domain" description="N-acetyltransferase" evidence="1">
    <location>
        <begin position="146"/>
        <end position="290"/>
    </location>
</feature>
<dbReference type="RefSeq" id="WP_345678122.1">
    <property type="nucleotide sequence ID" value="NZ_BAABHS010000019.1"/>
</dbReference>
<sequence>MTWHLTGDLDVFESAARELVIGNPVSNTGCLTVLEALRSRGLAAFGYGTPLFGWHTDGNARTTGAFVHTPPFPLLVAELPESAAESLADTLVAAGHPVKSLNARDRDAEVFTDAWTARTGSLVREVERQRLYRLGTLTPPDPAPVGRARFAAARDTDTLVAFLHAFRDETEQIAEDVPGIVAFKLSRGEYVVWEADGGIVSMAAVSATVAGAARIAQVYTPPHLRRRGYAAAVTAARAAATLKDGADTVLLFTDLANPTSNSVYQSIGFVPVEDRVIVGFPTHEDEEIPT</sequence>
<dbReference type="InterPro" id="IPR013653">
    <property type="entry name" value="GCN5-like_dom"/>
</dbReference>
<dbReference type="Gene3D" id="3.40.630.30">
    <property type="match status" value="1"/>
</dbReference>
<dbReference type="InterPro" id="IPR016181">
    <property type="entry name" value="Acyl_CoA_acyltransferase"/>
</dbReference>
<protein>
    <submittedName>
        <fullName evidence="2">GNAT family N-acetyltransferase</fullName>
    </submittedName>
</protein>
<evidence type="ECO:0000259" key="1">
    <source>
        <dbReference type="PROSITE" id="PS51186"/>
    </source>
</evidence>
<organism evidence="2 3">
    <name type="scientific">Yinghuangia aomiensis</name>
    <dbReference type="NCBI Taxonomy" id="676205"/>
    <lineage>
        <taxon>Bacteria</taxon>
        <taxon>Bacillati</taxon>
        <taxon>Actinomycetota</taxon>
        <taxon>Actinomycetes</taxon>
        <taxon>Kitasatosporales</taxon>
        <taxon>Streptomycetaceae</taxon>
        <taxon>Yinghuangia</taxon>
    </lineage>
</organism>
<reference evidence="3" key="1">
    <citation type="journal article" date="2019" name="Int. J. Syst. Evol. Microbiol.">
        <title>The Global Catalogue of Microorganisms (GCM) 10K type strain sequencing project: providing services to taxonomists for standard genome sequencing and annotation.</title>
        <authorList>
            <consortium name="The Broad Institute Genomics Platform"/>
            <consortium name="The Broad Institute Genome Sequencing Center for Infectious Disease"/>
            <person name="Wu L."/>
            <person name="Ma J."/>
        </authorList>
    </citation>
    <scope>NUCLEOTIDE SEQUENCE [LARGE SCALE GENOMIC DNA]</scope>
    <source>
        <strain evidence="3">JCM 17986</strain>
    </source>
</reference>
<dbReference type="Proteomes" id="UP001500466">
    <property type="component" value="Unassembled WGS sequence"/>
</dbReference>